<evidence type="ECO:0000256" key="3">
    <source>
        <dbReference type="ARBA" id="ARBA00004961"/>
    </source>
</evidence>
<evidence type="ECO:0000256" key="4">
    <source>
        <dbReference type="ARBA" id="ARBA00010662"/>
    </source>
</evidence>
<dbReference type="InterPro" id="IPR039104">
    <property type="entry name" value="6PGL"/>
</dbReference>
<keyword evidence="7 9" id="KW-0378">Hydrolase</keyword>
<dbReference type="Pfam" id="PF01182">
    <property type="entry name" value="Glucosamine_iso"/>
    <property type="match status" value="1"/>
</dbReference>
<sequence>MIGLHVFNNECAQRAALVQVVSNALQSLLITRIDTTHVTLAVSGGISPRPFLKALSQCPLNWARINVTLVDDRWVPPIHPESNARLVRDTLLQNAAREAIFQPLVDIDQVPNVHVKALNKNASRTLPDVAVLGMGEDGHIASIFADAPQWDVAILTGERYILIQPRQAPYLRISLSLSALKKTSRLFLLISGQRKLDVLRAAMQHLQHNAISKLANDMGVNVDAYWCA</sequence>
<evidence type="ECO:0000256" key="1">
    <source>
        <dbReference type="ARBA" id="ARBA00000832"/>
    </source>
</evidence>
<dbReference type="GO" id="GO:0017057">
    <property type="term" value="F:6-phosphogluconolactonase activity"/>
    <property type="evidence" value="ECO:0007669"/>
    <property type="project" value="UniProtKB-UniRule"/>
</dbReference>
<proteinExistence type="inferred from homology"/>
<dbReference type="NCBIfam" id="TIGR01198">
    <property type="entry name" value="pgl"/>
    <property type="match status" value="1"/>
</dbReference>
<accession>A0A916JSS0</accession>
<evidence type="ECO:0000259" key="8">
    <source>
        <dbReference type="Pfam" id="PF01182"/>
    </source>
</evidence>
<dbReference type="Proteomes" id="UP000693996">
    <property type="component" value="Chromosome"/>
</dbReference>
<evidence type="ECO:0000256" key="7">
    <source>
        <dbReference type="RuleBase" id="RU365095"/>
    </source>
</evidence>
<comment type="catalytic activity">
    <reaction evidence="1 7">
        <text>6-phospho-D-glucono-1,5-lactone + H2O = 6-phospho-D-gluconate + H(+)</text>
        <dbReference type="Rhea" id="RHEA:12556"/>
        <dbReference type="ChEBI" id="CHEBI:15377"/>
        <dbReference type="ChEBI" id="CHEBI:15378"/>
        <dbReference type="ChEBI" id="CHEBI:57955"/>
        <dbReference type="ChEBI" id="CHEBI:58759"/>
        <dbReference type="EC" id="3.1.1.31"/>
    </reaction>
</comment>
<dbReference type="GO" id="GO:0005975">
    <property type="term" value="P:carbohydrate metabolic process"/>
    <property type="evidence" value="ECO:0007669"/>
    <property type="project" value="UniProtKB-UniRule"/>
</dbReference>
<dbReference type="CDD" id="cd01400">
    <property type="entry name" value="6PGL"/>
    <property type="match status" value="1"/>
</dbReference>
<dbReference type="RefSeq" id="WP_216796516.1">
    <property type="nucleotide sequence ID" value="NZ_OU343031.1"/>
</dbReference>
<dbReference type="PANTHER" id="PTHR11054:SF0">
    <property type="entry name" value="6-PHOSPHOGLUCONOLACTONASE"/>
    <property type="match status" value="1"/>
</dbReference>
<reference evidence="9" key="1">
    <citation type="submission" date="2021-06" db="EMBL/GenBank/DDBJ databases">
        <authorList>
            <person name="Szabo G."/>
        </authorList>
    </citation>
    <scope>NUCLEOTIDE SEQUENCE</scope>
    <source>
        <strain evidence="9">MYVALT</strain>
    </source>
</reference>
<comment type="function">
    <text evidence="2 7">Hydrolysis of 6-phosphogluconolactone to 6-phosphogluconate.</text>
</comment>
<dbReference type="EMBL" id="OU343031">
    <property type="protein sequence ID" value="CAG7597969.1"/>
    <property type="molecule type" value="Genomic_DNA"/>
</dbReference>
<dbReference type="EC" id="3.1.1.31" evidence="5 7"/>
<protein>
    <recommendedName>
        <fullName evidence="6 7">6-phosphogluconolactonase</fullName>
        <shortName evidence="7">6PGL</shortName>
        <ecNumber evidence="5 7">3.1.1.31</ecNumber>
    </recommendedName>
</protein>
<comment type="similarity">
    <text evidence="4 7">Belongs to the glucosamine/galactosamine-6-phosphate isomerase family. 6-phosphogluconolactonase subfamily.</text>
</comment>
<dbReference type="InterPro" id="IPR005900">
    <property type="entry name" value="6-phosphogluconolactonase_DevB"/>
</dbReference>
<evidence type="ECO:0000313" key="10">
    <source>
        <dbReference type="Proteomes" id="UP000693996"/>
    </source>
</evidence>
<dbReference type="KEGG" id="vtr:MYVALT_G_02250"/>
<evidence type="ECO:0000256" key="2">
    <source>
        <dbReference type="ARBA" id="ARBA00002681"/>
    </source>
</evidence>
<evidence type="ECO:0000256" key="6">
    <source>
        <dbReference type="ARBA" id="ARBA00020337"/>
    </source>
</evidence>
<keyword evidence="10" id="KW-1185">Reference proteome</keyword>
<feature type="domain" description="Glucosamine/galactosamine-6-phosphate isomerase" evidence="8">
    <location>
        <begin position="14"/>
        <end position="205"/>
    </location>
</feature>
<name>A0A916JSS0_9BURK</name>
<evidence type="ECO:0000256" key="5">
    <source>
        <dbReference type="ARBA" id="ARBA00013198"/>
    </source>
</evidence>
<comment type="pathway">
    <text evidence="3 7">Carbohydrate degradation; pentose phosphate pathway; D-ribulose 5-phosphate from D-glucose 6-phosphate (oxidative stage): step 2/3.</text>
</comment>
<dbReference type="InterPro" id="IPR006148">
    <property type="entry name" value="Glc/Gal-6P_isomerase"/>
</dbReference>
<dbReference type="AlphaFoldDB" id="A0A916JSS0"/>
<gene>
    <name evidence="7 9" type="primary">pgl</name>
    <name evidence="9" type="ORF">MYVALT_G_02250</name>
</gene>
<organism evidence="9 10">
    <name type="scientific">Candidatus Vallotiella hemipterorum</name>
    <dbReference type="NCBI Taxonomy" id="1177213"/>
    <lineage>
        <taxon>Bacteria</taxon>
        <taxon>Pseudomonadati</taxon>
        <taxon>Pseudomonadota</taxon>
        <taxon>Betaproteobacteria</taxon>
        <taxon>Burkholderiales</taxon>
        <taxon>Burkholderiaceae</taxon>
        <taxon>Candidatus Vallotiella</taxon>
    </lineage>
</organism>
<dbReference type="PANTHER" id="PTHR11054">
    <property type="entry name" value="6-PHOSPHOGLUCONOLACTONASE"/>
    <property type="match status" value="1"/>
</dbReference>
<dbReference type="GO" id="GO:0006098">
    <property type="term" value="P:pentose-phosphate shunt"/>
    <property type="evidence" value="ECO:0007669"/>
    <property type="project" value="InterPro"/>
</dbReference>
<evidence type="ECO:0000313" key="9">
    <source>
        <dbReference type="EMBL" id="CAG7597969.1"/>
    </source>
</evidence>